<dbReference type="GO" id="GO:0008556">
    <property type="term" value="F:P-type potassium transmembrane transporter activity"/>
    <property type="evidence" value="ECO:0007669"/>
    <property type="project" value="InterPro"/>
</dbReference>
<dbReference type="InterPro" id="IPR003820">
    <property type="entry name" value="KdpC"/>
</dbReference>
<dbReference type="RefSeq" id="WP_075135978.1">
    <property type="nucleotide sequence ID" value="NZ_MSIF01000016.1"/>
</dbReference>
<dbReference type="SUPFAM" id="SSF53850">
    <property type="entry name" value="Periplasmic binding protein-like II"/>
    <property type="match status" value="1"/>
</dbReference>
<keyword evidence="2" id="KW-1185">Reference proteome</keyword>
<dbReference type="Gene3D" id="3.40.190.10">
    <property type="entry name" value="Periplasmic binding protein-like II"/>
    <property type="match status" value="1"/>
</dbReference>
<protein>
    <submittedName>
        <fullName evidence="1">Uncharacterized protein</fullName>
    </submittedName>
</protein>
<proteinExistence type="predicted"/>
<dbReference type="GO" id="GO:0016020">
    <property type="term" value="C:membrane"/>
    <property type="evidence" value="ECO:0007669"/>
    <property type="project" value="InterPro"/>
</dbReference>
<dbReference type="EMBL" id="MSIF01000016">
    <property type="protein sequence ID" value="OLF07386.1"/>
    <property type="molecule type" value="Genomic_DNA"/>
</dbReference>
<comment type="caution">
    <text evidence="1">The sequence shown here is derived from an EMBL/GenBank/DDBJ whole genome shotgun (WGS) entry which is preliminary data.</text>
</comment>
<sequence>MAGLSEDRVRALVEEDTGGRGLGVLGYPSVNVLKLDVAEDRAVFSVDAEACLGGRARPAPEVVVGEFVGPGAYPIVPVAYEVVCERGTRSKSLDLVKAFLRYAAGEDGQRAASRLGHSQLPERIRDRAMAAIDALA</sequence>
<name>A0A7Z1AX77_9PSEU</name>
<evidence type="ECO:0000313" key="2">
    <source>
        <dbReference type="Proteomes" id="UP000185696"/>
    </source>
</evidence>
<dbReference type="Pfam" id="PF02669">
    <property type="entry name" value="KdpC"/>
    <property type="match status" value="1"/>
</dbReference>
<dbReference type="OrthoDB" id="9801510at2"/>
<evidence type="ECO:0000313" key="1">
    <source>
        <dbReference type="EMBL" id="OLF07386.1"/>
    </source>
</evidence>
<accession>A0A7Z1AX77</accession>
<dbReference type="AlphaFoldDB" id="A0A7Z1AX77"/>
<gene>
    <name evidence="1" type="ORF">BLA60_27875</name>
</gene>
<dbReference type="Proteomes" id="UP000185696">
    <property type="component" value="Unassembled WGS sequence"/>
</dbReference>
<organism evidence="1 2">
    <name type="scientific">Actinophytocola xinjiangensis</name>
    <dbReference type="NCBI Taxonomy" id="485602"/>
    <lineage>
        <taxon>Bacteria</taxon>
        <taxon>Bacillati</taxon>
        <taxon>Actinomycetota</taxon>
        <taxon>Actinomycetes</taxon>
        <taxon>Pseudonocardiales</taxon>
        <taxon>Pseudonocardiaceae</taxon>
    </lineage>
</organism>
<reference evidence="1 2" key="1">
    <citation type="submission" date="2016-12" db="EMBL/GenBank/DDBJ databases">
        <title>The draft genome sequence of Actinophytocola xinjiangensis.</title>
        <authorList>
            <person name="Wang W."/>
            <person name="Yuan L."/>
        </authorList>
    </citation>
    <scope>NUCLEOTIDE SEQUENCE [LARGE SCALE GENOMIC DNA]</scope>
    <source>
        <strain evidence="1 2">CGMCC 4.4663</strain>
    </source>
</reference>